<keyword evidence="2" id="KW-0645">Protease</keyword>
<dbReference type="Proteomes" id="UP000604046">
    <property type="component" value="Unassembled WGS sequence"/>
</dbReference>
<evidence type="ECO:0000256" key="2">
    <source>
        <dbReference type="ARBA" id="ARBA00022670"/>
    </source>
</evidence>
<dbReference type="InterPro" id="IPR038765">
    <property type="entry name" value="Papain-like_cys_pep_sf"/>
</dbReference>
<comment type="caution">
    <text evidence="5">Lacks conserved residue(s) required for the propagation of feature annotation.</text>
</comment>
<dbReference type="Pfam" id="PF00648">
    <property type="entry name" value="Peptidase_C2"/>
    <property type="match status" value="1"/>
</dbReference>
<organism evidence="8 9">
    <name type="scientific">Symbiodinium natans</name>
    <dbReference type="NCBI Taxonomy" id="878477"/>
    <lineage>
        <taxon>Eukaryota</taxon>
        <taxon>Sar</taxon>
        <taxon>Alveolata</taxon>
        <taxon>Dinophyceae</taxon>
        <taxon>Suessiales</taxon>
        <taxon>Symbiodiniaceae</taxon>
        <taxon>Symbiodinium</taxon>
    </lineage>
</organism>
<dbReference type="SUPFAM" id="SSF54001">
    <property type="entry name" value="Cysteine proteinases"/>
    <property type="match status" value="1"/>
</dbReference>
<evidence type="ECO:0000259" key="7">
    <source>
        <dbReference type="PROSITE" id="PS50203"/>
    </source>
</evidence>
<dbReference type="GO" id="GO:0004198">
    <property type="term" value="F:calcium-dependent cysteine-type endopeptidase activity"/>
    <property type="evidence" value="ECO:0007669"/>
    <property type="project" value="InterPro"/>
</dbReference>
<feature type="transmembrane region" description="Helical" evidence="6">
    <location>
        <begin position="29"/>
        <end position="51"/>
    </location>
</feature>
<comment type="caution">
    <text evidence="8">The sequence shown here is derived from an EMBL/GenBank/DDBJ whole genome shotgun (WGS) entry which is preliminary data.</text>
</comment>
<dbReference type="Gene3D" id="3.90.70.10">
    <property type="entry name" value="Cysteine proteinases"/>
    <property type="match status" value="1"/>
</dbReference>
<evidence type="ECO:0000256" key="5">
    <source>
        <dbReference type="PROSITE-ProRule" id="PRU00239"/>
    </source>
</evidence>
<evidence type="ECO:0000313" key="8">
    <source>
        <dbReference type="EMBL" id="CAE7483880.1"/>
    </source>
</evidence>
<reference evidence="8" key="1">
    <citation type="submission" date="2021-02" db="EMBL/GenBank/DDBJ databases">
        <authorList>
            <person name="Dougan E. K."/>
            <person name="Rhodes N."/>
            <person name="Thang M."/>
            <person name="Chan C."/>
        </authorList>
    </citation>
    <scope>NUCLEOTIDE SEQUENCE</scope>
</reference>
<dbReference type="InterPro" id="IPR022684">
    <property type="entry name" value="Calpain_cysteine_protease"/>
</dbReference>
<evidence type="ECO:0000256" key="4">
    <source>
        <dbReference type="ARBA" id="ARBA00022807"/>
    </source>
</evidence>
<dbReference type="SMART" id="SM00230">
    <property type="entry name" value="CysPc"/>
    <property type="match status" value="1"/>
</dbReference>
<proteinExistence type="inferred from homology"/>
<keyword evidence="3" id="KW-0378">Hydrolase</keyword>
<dbReference type="PANTHER" id="PTHR10183:SF379">
    <property type="entry name" value="CALPAIN-5"/>
    <property type="match status" value="1"/>
</dbReference>
<keyword evidence="6" id="KW-1133">Transmembrane helix</keyword>
<dbReference type="GO" id="GO:0006508">
    <property type="term" value="P:proteolysis"/>
    <property type="evidence" value="ECO:0007669"/>
    <property type="project" value="UniProtKB-KW"/>
</dbReference>
<sequence length="895" mass="98568">MQCNYGAGFLRTRGQPAARSQASCPLRPLLLLGCLCILLGVTWAFSLAAPLKPGQEAEAFNALMSAARQLELDFEGATSNSSAGSEFDYEGAFEEGLGHVSSAWSSAVEGRDLREVSIGVEADWIKAACGSLILTLLIDFEKGPPIQLEFRLFGGSSWDKSFPGESTFWEVAEEQLSLGPDGWSQAASLLPFEEEPAEQEEGEEGDDGAFPPYPDIYPAVVARFFAEHLNFTRQRAACLQASCPLRPFLLLGCLGILLGVTWAFSLAPPFKAGQEAKAIQALMSAARQLELGFEGVTMNSTAVCERGWGMSPRLGLPQWKGGLREVSIGVEADWIKAACGSLILTFLIDFETGPPIQLEFQLFGGSWLDKSFPGESAFWEVAEEQLSLGPDGWSQAARLLPFEEEPAEEGEEKEEDDDDEAYPPYPGIYPAVVARFFAEHLNVTRLAGMRYAGRCEGDIPEASILVGGEDWVRGSFTQSQTRCLAEELWDGHVPEQFQVDESMHDALEDEWEHEWQEEAGEGVEDFGAAGYELMYEGGEEPEPDEDIAEVWQDPDFSATAKSVGSAEGWDDWQRVSQMHPQAHLFCRVTSDDAISDALTANFWFLSAMACVAEYPAWIVSAFRLNTTLTANGAYAVRFYHPGKQRFQFVEIDDRIPTLKGGPMSAGVTPEGEVWVALLEKAFAKFCGSYKAMEGGSVAYGLLYLCGGGLAESFERSTGTTRWRHIYTCWHGKDHETIDRKLAEGVEEDGLELDQDSLWAVLREYMEFCYPVAATVIPGALEGSGLMPKLAYSVIGAREVKLKQGLLRLVRLRDPHGFTGWSGRWSDTSDAWEACPAAKQQVHFKPNVTGTFWMSYADFCKYFGRIDTVRKPMPVQGCKEAKLHGAIRGLRKMGTS</sequence>
<evidence type="ECO:0000256" key="3">
    <source>
        <dbReference type="ARBA" id="ARBA00022801"/>
    </source>
</evidence>
<dbReference type="OrthoDB" id="418089at2759"/>
<accession>A0A812SKI7</accession>
<name>A0A812SKI7_9DINO</name>
<dbReference type="PRINTS" id="PR00704">
    <property type="entry name" value="CALPAIN"/>
</dbReference>
<evidence type="ECO:0000256" key="6">
    <source>
        <dbReference type="SAM" id="Phobius"/>
    </source>
</evidence>
<dbReference type="InterPro" id="IPR001300">
    <property type="entry name" value="Peptidase_C2_calpain_cat"/>
</dbReference>
<dbReference type="PANTHER" id="PTHR10183">
    <property type="entry name" value="CALPAIN"/>
    <property type="match status" value="1"/>
</dbReference>
<comment type="similarity">
    <text evidence="1">Belongs to the peptidase C2 family.</text>
</comment>
<dbReference type="EMBL" id="CAJNDS010002457">
    <property type="protein sequence ID" value="CAE7483880.1"/>
    <property type="molecule type" value="Genomic_DNA"/>
</dbReference>
<keyword evidence="9" id="KW-1185">Reference proteome</keyword>
<gene>
    <name evidence="8" type="primary">Capn15</name>
    <name evidence="8" type="ORF">SNAT2548_LOCUS27158</name>
</gene>
<dbReference type="PROSITE" id="PS50203">
    <property type="entry name" value="CALPAIN_CAT"/>
    <property type="match status" value="1"/>
</dbReference>
<protein>
    <submittedName>
        <fullName evidence="8">Capn15 protein</fullName>
    </submittedName>
</protein>
<evidence type="ECO:0000313" key="9">
    <source>
        <dbReference type="Proteomes" id="UP000604046"/>
    </source>
</evidence>
<feature type="domain" description="Calpain catalytic" evidence="7">
    <location>
        <begin position="550"/>
        <end position="871"/>
    </location>
</feature>
<keyword evidence="6" id="KW-0812">Transmembrane</keyword>
<dbReference type="AlphaFoldDB" id="A0A812SKI7"/>
<keyword evidence="6" id="KW-0472">Membrane</keyword>
<keyword evidence="4" id="KW-0788">Thiol protease</keyword>
<evidence type="ECO:0000256" key="1">
    <source>
        <dbReference type="ARBA" id="ARBA00007623"/>
    </source>
</evidence>